<accession>A0A5J5EWG6</accession>
<keyword evidence="3" id="KW-1185">Reference proteome</keyword>
<dbReference type="Proteomes" id="UP000326924">
    <property type="component" value="Unassembled WGS sequence"/>
</dbReference>
<dbReference type="InParanoid" id="A0A5J5EWG6"/>
<comment type="caution">
    <text evidence="2">The sequence shown here is derived from an EMBL/GenBank/DDBJ whole genome shotgun (WGS) entry which is preliminary data.</text>
</comment>
<name>A0A5J5EWG6_9PEZI</name>
<protein>
    <submittedName>
        <fullName evidence="2">Uncharacterized protein</fullName>
    </submittedName>
</protein>
<dbReference type="EMBL" id="VXIS01000105">
    <property type="protein sequence ID" value="KAA8904668.1"/>
    <property type="molecule type" value="Genomic_DNA"/>
</dbReference>
<dbReference type="AlphaFoldDB" id="A0A5J5EWG6"/>
<evidence type="ECO:0000313" key="3">
    <source>
        <dbReference type="Proteomes" id="UP000326924"/>
    </source>
</evidence>
<reference evidence="2 3" key="1">
    <citation type="submission" date="2019-09" db="EMBL/GenBank/DDBJ databases">
        <title>Draft genome of the ectomycorrhizal ascomycete Sphaerosporella brunnea.</title>
        <authorList>
            <consortium name="DOE Joint Genome Institute"/>
            <person name="Benucci G.M."/>
            <person name="Marozzi G."/>
            <person name="Antonielli L."/>
            <person name="Sanchez S."/>
            <person name="Marco P."/>
            <person name="Wang X."/>
            <person name="Falini L.B."/>
            <person name="Barry K."/>
            <person name="Haridas S."/>
            <person name="Lipzen A."/>
            <person name="Labutti K."/>
            <person name="Grigoriev I.V."/>
            <person name="Murat C."/>
            <person name="Martin F."/>
            <person name="Albertini E."/>
            <person name="Donnini D."/>
            <person name="Bonito G."/>
        </authorList>
    </citation>
    <scope>NUCLEOTIDE SEQUENCE [LARGE SCALE GENOMIC DNA]</scope>
    <source>
        <strain evidence="2 3">Sb_GMNB300</strain>
    </source>
</reference>
<organism evidence="2 3">
    <name type="scientific">Sphaerosporella brunnea</name>
    <dbReference type="NCBI Taxonomy" id="1250544"/>
    <lineage>
        <taxon>Eukaryota</taxon>
        <taxon>Fungi</taxon>
        <taxon>Dikarya</taxon>
        <taxon>Ascomycota</taxon>
        <taxon>Pezizomycotina</taxon>
        <taxon>Pezizomycetes</taxon>
        <taxon>Pezizales</taxon>
        <taxon>Pyronemataceae</taxon>
        <taxon>Sphaerosporella</taxon>
    </lineage>
</organism>
<feature type="region of interest" description="Disordered" evidence="1">
    <location>
        <begin position="80"/>
        <end position="104"/>
    </location>
</feature>
<sequence>MYRSVLLKLLSEYHSLSICSRRLCFISLCVLFPGCVCVRVHMFLRIPVAVQRKEHIFWLKTLLGGLNFWKLLSSAAVASRPAGASRPISNPPSRRMNYASHIDS</sequence>
<evidence type="ECO:0000313" key="2">
    <source>
        <dbReference type="EMBL" id="KAA8904668.1"/>
    </source>
</evidence>
<proteinExistence type="predicted"/>
<gene>
    <name evidence="2" type="ORF">FN846DRAFT_952232</name>
</gene>
<evidence type="ECO:0000256" key="1">
    <source>
        <dbReference type="SAM" id="MobiDB-lite"/>
    </source>
</evidence>